<evidence type="ECO:0000313" key="2">
    <source>
        <dbReference type="EMBL" id="AGX86723.1"/>
    </source>
</evidence>
<keyword evidence="1" id="KW-1133">Transmembrane helix</keyword>
<dbReference type="HOGENOM" id="CLU_2697789_0_0_4"/>
<sequence>MRLFGLFFLIVGVVVTMAAVTIGMPFTGVYLLGFIGTGGREAGKELLMFLPATLGCFGVGFALIKIGLSMRRR</sequence>
<evidence type="ECO:0000313" key="3">
    <source>
        <dbReference type="Proteomes" id="UP000017184"/>
    </source>
</evidence>
<keyword evidence="1" id="KW-0812">Transmembrane</keyword>
<keyword evidence="1" id="KW-0472">Membrane</keyword>
<name>U5N8Y2_9BURK</name>
<dbReference type="STRING" id="946483.Cenrod_0613"/>
<reference evidence="2 3" key="1">
    <citation type="journal article" date="2013" name="Genome Biol.">
        <title>Genomic analysis reveals key aspects of prokaryotic symbiosis in the phototrophic consortium "Chlorochromatium aggregatum".</title>
        <authorList>
            <person name="Liu Z."/>
            <person name="Muller J."/>
            <person name="Li T."/>
            <person name="Alvey R.M."/>
            <person name="Vogl K."/>
            <person name="Frigaard N.U."/>
            <person name="Rockwell N.C."/>
            <person name="Boyd E.S."/>
            <person name="Tomsho L.P."/>
            <person name="Schuster S.C."/>
            <person name="Henke P."/>
            <person name="Rohde M."/>
            <person name="Overmann J."/>
            <person name="Bryant D.A."/>
        </authorList>
    </citation>
    <scope>NUCLEOTIDE SEQUENCE [LARGE SCALE GENOMIC DNA]</scope>
    <source>
        <strain evidence="2">CR</strain>
    </source>
</reference>
<dbReference type="Proteomes" id="UP000017184">
    <property type="component" value="Chromosome"/>
</dbReference>
<proteinExistence type="predicted"/>
<evidence type="ECO:0000256" key="1">
    <source>
        <dbReference type="SAM" id="Phobius"/>
    </source>
</evidence>
<organism evidence="2 3">
    <name type="scientific">Candidatus Symbiobacter mobilis CR</name>
    <dbReference type="NCBI Taxonomy" id="946483"/>
    <lineage>
        <taxon>Bacteria</taxon>
        <taxon>Pseudomonadati</taxon>
        <taxon>Pseudomonadota</taxon>
        <taxon>Betaproteobacteria</taxon>
        <taxon>Burkholderiales</taxon>
        <taxon>Comamonadaceae</taxon>
    </lineage>
</organism>
<accession>U5N8Y2</accession>
<keyword evidence="3" id="KW-1185">Reference proteome</keyword>
<gene>
    <name evidence="2" type="ORF">Cenrod_0613</name>
</gene>
<dbReference type="AlphaFoldDB" id="U5N8Y2"/>
<protein>
    <submittedName>
        <fullName evidence="2">Uncharacterized protein</fullName>
    </submittedName>
</protein>
<dbReference type="KEGG" id="cbx:Cenrod_0613"/>
<feature type="transmembrane region" description="Helical" evidence="1">
    <location>
        <begin position="46"/>
        <end position="68"/>
    </location>
</feature>
<dbReference type="EMBL" id="CP004885">
    <property type="protein sequence ID" value="AGX86723.1"/>
    <property type="molecule type" value="Genomic_DNA"/>
</dbReference>